<protein>
    <submittedName>
        <fullName evidence="1">Uncharacterized protein</fullName>
    </submittedName>
</protein>
<sequence>MEPGIYYLRSLTVLINNEETNISFTNGYISVAESHNGLKSWHVSLNGFKSYPDVFDDLFESGNYFVLRALTDDGLTLRGKAFVKELNVDPNGSDTLLTGTGPLTEL</sequence>
<organism evidence="1 2">
    <name type="scientific">Thermoactinomyces daqus</name>
    <dbReference type="NCBI Taxonomy" id="1329516"/>
    <lineage>
        <taxon>Bacteria</taxon>
        <taxon>Bacillati</taxon>
        <taxon>Bacillota</taxon>
        <taxon>Bacilli</taxon>
        <taxon>Bacillales</taxon>
        <taxon>Thermoactinomycetaceae</taxon>
        <taxon>Thermoactinomyces</taxon>
    </lineage>
</organism>
<comment type="caution">
    <text evidence="1">The sequence shown here is derived from an EMBL/GenBank/DDBJ whole genome shotgun (WGS) entry which is preliminary data.</text>
</comment>
<keyword evidence="2" id="KW-1185">Reference proteome</keyword>
<reference evidence="1 2" key="1">
    <citation type="submission" date="2020-07" db="EMBL/GenBank/DDBJ databases">
        <authorList>
            <person name="Feng H."/>
        </authorList>
    </citation>
    <scope>NUCLEOTIDE SEQUENCE [LARGE SCALE GENOMIC DNA]</scope>
    <source>
        <strain evidence="2">s-11</strain>
    </source>
</reference>
<dbReference type="EMBL" id="JACEIP010000022">
    <property type="protein sequence ID" value="MBA4543842.1"/>
    <property type="molecule type" value="Genomic_DNA"/>
</dbReference>
<name>A0A7W1XBY4_9BACL</name>
<evidence type="ECO:0000313" key="1">
    <source>
        <dbReference type="EMBL" id="MBA4543842.1"/>
    </source>
</evidence>
<evidence type="ECO:0000313" key="2">
    <source>
        <dbReference type="Proteomes" id="UP000530514"/>
    </source>
</evidence>
<gene>
    <name evidence="1" type="ORF">H1164_13185</name>
</gene>
<dbReference type="AlphaFoldDB" id="A0A7W1XBY4"/>
<dbReference type="RefSeq" id="WP_181735437.1">
    <property type="nucleotide sequence ID" value="NZ_JACEIP010000022.1"/>
</dbReference>
<proteinExistence type="predicted"/>
<accession>A0A7W1XBY4</accession>
<dbReference type="Proteomes" id="UP000530514">
    <property type="component" value="Unassembled WGS sequence"/>
</dbReference>